<dbReference type="Proteomes" id="UP000737018">
    <property type="component" value="Unassembled WGS sequence"/>
</dbReference>
<sequence length="150" mass="17015">MCNPSHMVFYNQKVRISSAEALGQMVGLITWTQLKSALPRLVPTILELNIMKFRAPNPSYPTSISMVEDPLQWGEEETIAVLMKKEDVKGAIDRLMDEGEEREQRKKRARKLGEIAKRDVEVGGSSYLNLTLLIQDISNKVMENQPNTLI</sequence>
<protein>
    <submittedName>
        <fullName evidence="1">Uncharacterized protein</fullName>
    </submittedName>
</protein>
<dbReference type="AlphaFoldDB" id="A0A8J4S0G4"/>
<dbReference type="OrthoDB" id="1925022at2759"/>
<gene>
    <name evidence="1" type="ORF">CMV_001382</name>
</gene>
<keyword evidence="2" id="KW-1185">Reference proteome</keyword>
<reference evidence="1" key="1">
    <citation type="submission" date="2020-03" db="EMBL/GenBank/DDBJ databases">
        <title>Castanea mollissima Vanexum genome sequencing.</title>
        <authorList>
            <person name="Staton M."/>
        </authorList>
    </citation>
    <scope>NUCLEOTIDE SEQUENCE</scope>
    <source>
        <tissue evidence="1">Leaf</tissue>
    </source>
</reference>
<evidence type="ECO:0000313" key="2">
    <source>
        <dbReference type="Proteomes" id="UP000737018"/>
    </source>
</evidence>
<evidence type="ECO:0000313" key="1">
    <source>
        <dbReference type="EMBL" id="KAF3975347.1"/>
    </source>
</evidence>
<comment type="caution">
    <text evidence="1">The sequence shown here is derived from an EMBL/GenBank/DDBJ whole genome shotgun (WGS) entry which is preliminary data.</text>
</comment>
<name>A0A8J4S0G4_9ROSI</name>
<dbReference type="EMBL" id="JRKL02000086">
    <property type="protein sequence ID" value="KAF3975347.1"/>
    <property type="molecule type" value="Genomic_DNA"/>
</dbReference>
<organism evidence="1 2">
    <name type="scientific">Castanea mollissima</name>
    <name type="common">Chinese chestnut</name>
    <dbReference type="NCBI Taxonomy" id="60419"/>
    <lineage>
        <taxon>Eukaryota</taxon>
        <taxon>Viridiplantae</taxon>
        <taxon>Streptophyta</taxon>
        <taxon>Embryophyta</taxon>
        <taxon>Tracheophyta</taxon>
        <taxon>Spermatophyta</taxon>
        <taxon>Magnoliopsida</taxon>
        <taxon>eudicotyledons</taxon>
        <taxon>Gunneridae</taxon>
        <taxon>Pentapetalae</taxon>
        <taxon>rosids</taxon>
        <taxon>fabids</taxon>
        <taxon>Fagales</taxon>
        <taxon>Fagaceae</taxon>
        <taxon>Castanea</taxon>
    </lineage>
</organism>
<dbReference type="SUPFAM" id="SSF53756">
    <property type="entry name" value="UDP-Glycosyltransferase/glycogen phosphorylase"/>
    <property type="match status" value="1"/>
</dbReference>
<proteinExistence type="predicted"/>
<accession>A0A8J4S0G4</accession>